<evidence type="ECO:0000313" key="2">
    <source>
        <dbReference type="EMBL" id="MBR8127876.1"/>
    </source>
</evidence>
<accession>A0AA41E3P7</accession>
<dbReference type="RefSeq" id="WP_146124488.1">
    <property type="nucleotide sequence ID" value="NZ_CADERF010000002.1"/>
</dbReference>
<dbReference type="EMBL" id="JAGSVG010000002">
    <property type="protein sequence ID" value="MBR8127876.1"/>
    <property type="molecule type" value="Genomic_DNA"/>
</dbReference>
<sequence>MTAWAEQFIDRDGEGRNFTGAAGTAEWNSKTGGASELFQKNIPDPDDRLVSSMTHSGKRLTKARFEA</sequence>
<proteinExistence type="predicted"/>
<evidence type="ECO:0000256" key="1">
    <source>
        <dbReference type="SAM" id="MobiDB-lite"/>
    </source>
</evidence>
<dbReference type="AlphaFoldDB" id="A0AA41E3P7"/>
<feature type="region of interest" description="Disordered" evidence="1">
    <location>
        <begin position="14"/>
        <end position="33"/>
    </location>
</feature>
<protein>
    <submittedName>
        <fullName evidence="2">Uncharacterized protein</fullName>
    </submittedName>
</protein>
<organism evidence="2 3">
    <name type="scientific">Burkholderia ambifaria</name>
    <dbReference type="NCBI Taxonomy" id="152480"/>
    <lineage>
        <taxon>Bacteria</taxon>
        <taxon>Pseudomonadati</taxon>
        <taxon>Pseudomonadota</taxon>
        <taxon>Betaproteobacteria</taxon>
        <taxon>Burkholderiales</taxon>
        <taxon>Burkholderiaceae</taxon>
        <taxon>Burkholderia</taxon>
        <taxon>Burkholderia cepacia complex</taxon>
    </lineage>
</organism>
<evidence type="ECO:0000313" key="3">
    <source>
        <dbReference type="Proteomes" id="UP000682266"/>
    </source>
</evidence>
<name>A0AA41E3P7_9BURK</name>
<comment type="caution">
    <text evidence="2">The sequence shown here is derived from an EMBL/GenBank/DDBJ whole genome shotgun (WGS) entry which is preliminary data.</text>
</comment>
<gene>
    <name evidence="2" type="ORF">KDW93_02505</name>
</gene>
<reference evidence="2" key="1">
    <citation type="submission" date="2021-04" db="EMBL/GenBank/DDBJ databases">
        <title>A collection of bacterial strains from the Burkholderia cepacia Research Laboratory and Repository.</title>
        <authorList>
            <person name="Lipuma J."/>
            <person name="Spilker T."/>
        </authorList>
    </citation>
    <scope>NUCLEOTIDE SEQUENCE</scope>
    <source>
        <strain evidence="2">AU36012</strain>
    </source>
</reference>
<dbReference type="Proteomes" id="UP000682266">
    <property type="component" value="Unassembled WGS sequence"/>
</dbReference>